<evidence type="ECO:0000256" key="2">
    <source>
        <dbReference type="ARBA" id="ARBA00022793"/>
    </source>
</evidence>
<protein>
    <recommendedName>
        <fullName evidence="10">S-adenosylmethionine decarboxylase proenzyme</fullName>
        <shortName evidence="10">AdoMetDC</shortName>
        <shortName evidence="10">SAMDC</shortName>
        <ecNumber evidence="10">4.1.1.50</ecNumber>
    </recommendedName>
    <component>
        <recommendedName>
            <fullName evidence="10">S-adenosylmethionine decarboxylase beta chain</fullName>
        </recommendedName>
    </component>
    <component>
        <recommendedName>
            <fullName evidence="10">S-adenosylmethionine decarboxylase alpha chain</fullName>
        </recommendedName>
    </component>
</protein>
<organism evidence="11 12">
    <name type="scientific">Vallitalea pronyensis</name>
    <dbReference type="NCBI Taxonomy" id="1348613"/>
    <lineage>
        <taxon>Bacteria</taxon>
        <taxon>Bacillati</taxon>
        <taxon>Bacillota</taxon>
        <taxon>Clostridia</taxon>
        <taxon>Lachnospirales</taxon>
        <taxon>Vallitaleaceae</taxon>
        <taxon>Vallitalea</taxon>
    </lineage>
</organism>
<keyword evidence="6 10" id="KW-0865">Zymogen</keyword>
<feature type="modified residue" description="Pyruvic acid (Ser); by autocatalysis" evidence="10">
    <location>
        <position position="113"/>
    </location>
</feature>
<evidence type="ECO:0000256" key="5">
    <source>
        <dbReference type="ARBA" id="ARBA00023115"/>
    </source>
</evidence>
<evidence type="ECO:0000256" key="6">
    <source>
        <dbReference type="ARBA" id="ARBA00023145"/>
    </source>
</evidence>
<accession>A0A8J8MJW8</accession>
<keyword evidence="7 10" id="KW-0456">Lyase</keyword>
<dbReference type="EC" id="4.1.1.50" evidence="10"/>
<dbReference type="InterPro" id="IPR009165">
    <property type="entry name" value="S-AdoMet_deCO2ase_bac"/>
</dbReference>
<comment type="PTM">
    <text evidence="10">Is synthesized initially as an inactive proenzyme. Formation of the active enzyme involves a self-maturation process in which the active site pyruvoyl group is generated from an internal serine residue via an autocatalytic post-translational modification. Two non-identical subunits are generated from the proenzyme in this reaction, and the pyruvate is formed at the N-terminus of the alpha chain, which is derived from the carboxyl end of the proenzyme. The post-translation cleavage follows an unusual pathway, termed non-hydrolytic serinolysis, in which the side chain hydroxyl group of the serine supplies its oxygen atom to form the C-terminus of the beta chain, while the remainder of the serine residue undergoes an oxidative deamination to produce ammonia and the pyruvoyl group blocking the N-terminus of the alpha chain.</text>
</comment>
<dbReference type="GO" id="GO:0004014">
    <property type="term" value="F:adenosylmethionine decarboxylase activity"/>
    <property type="evidence" value="ECO:0007669"/>
    <property type="project" value="UniProtKB-UniRule"/>
</dbReference>
<keyword evidence="12" id="KW-1185">Reference proteome</keyword>
<feature type="chain" id="PRO_5035348858" description="S-adenosylmethionine decarboxylase alpha chain" evidence="10">
    <location>
        <begin position="113"/>
        <end position="260"/>
    </location>
</feature>
<evidence type="ECO:0000256" key="8">
    <source>
        <dbReference type="ARBA" id="ARBA00023270"/>
    </source>
</evidence>
<feature type="site" description="Cleavage (non-hydrolytic); by autolysis" evidence="10">
    <location>
        <begin position="112"/>
        <end position="113"/>
    </location>
</feature>
<reference evidence="11" key="1">
    <citation type="submission" date="2020-07" db="EMBL/GenBank/DDBJ databases">
        <title>Vallitalea pronyensis genome.</title>
        <authorList>
            <person name="Postec A."/>
        </authorList>
    </citation>
    <scope>NUCLEOTIDE SEQUENCE</scope>
    <source>
        <strain evidence="11">FatNI3</strain>
    </source>
</reference>
<dbReference type="GO" id="GO:0008295">
    <property type="term" value="P:spermidine biosynthetic process"/>
    <property type="evidence" value="ECO:0007669"/>
    <property type="project" value="UniProtKB-UniRule"/>
</dbReference>
<comment type="similarity">
    <text evidence="10">Belongs to the prokaryotic AdoMetDC family. Type 2 subfamily.</text>
</comment>
<dbReference type="PANTHER" id="PTHR33866:SF1">
    <property type="entry name" value="S-ADENOSYLMETHIONINE DECARBOXYLASE PROENZYME"/>
    <property type="match status" value="1"/>
</dbReference>
<dbReference type="RefSeq" id="WP_212693856.1">
    <property type="nucleotide sequence ID" value="NZ_CP058649.1"/>
</dbReference>
<keyword evidence="2 10" id="KW-0210">Decarboxylase</keyword>
<evidence type="ECO:0000256" key="1">
    <source>
        <dbReference type="ARBA" id="ARBA00022691"/>
    </source>
</evidence>
<dbReference type="Proteomes" id="UP000683246">
    <property type="component" value="Chromosome"/>
</dbReference>
<evidence type="ECO:0000256" key="9">
    <source>
        <dbReference type="ARBA" id="ARBA00023317"/>
    </source>
</evidence>
<dbReference type="NCBIfam" id="TIGR03331">
    <property type="entry name" value="SAM_DCase_Eco"/>
    <property type="match status" value="1"/>
</dbReference>
<dbReference type="Pfam" id="PF02675">
    <property type="entry name" value="AdoMet_dc"/>
    <property type="match status" value="1"/>
</dbReference>
<feature type="chain" id="PRO_5035348857" description="S-adenosylmethionine decarboxylase beta chain" evidence="10">
    <location>
        <begin position="1"/>
        <end position="112"/>
    </location>
</feature>
<sequence length="260" mass="30276">MSKKIKLHGFNNLTKTLGINFYDIYYVEERCQEAYTHYVNEKYSADKLTDILKTVAKKIEANVINIAKQDYEPQGASVNLLIAEGDSSDLSIDESCNGGVIQPHYLLGHLDKSHITVHTYPESHPHGHLYSVRTDIEVSTCGEISAIHALNYLMGIFRSQVISVDYRIRGFTRDTHGHKCYLDHKINSIQDFVEESYKQHYHMKDSNLINEHLFYTKMMLHKLDVEKCLFLKDKEIREEEKERHVLDSIRQEMQDIIEAR</sequence>
<comment type="pathway">
    <text evidence="10">Amine and polyamine biosynthesis; S-adenosylmethioninamine biosynthesis; S-adenosylmethioninamine from S-adenosyl-L-methionine: step 1/1.</text>
</comment>
<evidence type="ECO:0000313" key="12">
    <source>
        <dbReference type="Proteomes" id="UP000683246"/>
    </source>
</evidence>
<feature type="active site" description="Schiff-base intermediate with substrate; via pyruvic acid" evidence="10">
    <location>
        <position position="113"/>
    </location>
</feature>
<dbReference type="InterPro" id="IPR016067">
    <property type="entry name" value="S-AdoMet_deCO2ase_core"/>
</dbReference>
<name>A0A8J8MJW8_9FIRM</name>
<feature type="active site" description="Proton acceptor; for processing activity" evidence="10">
    <location>
        <position position="118"/>
    </location>
</feature>
<dbReference type="KEGG" id="vpy:HZI73_13145"/>
<dbReference type="AlphaFoldDB" id="A0A8J8MJW8"/>
<dbReference type="HAMAP" id="MF_00465">
    <property type="entry name" value="AdoMetDC_2"/>
    <property type="match status" value="1"/>
</dbReference>
<comment type="function">
    <text evidence="10">Catalyzes the decarboxylation of S-adenosylmethionine to S-adenosylmethioninamine (dcAdoMet), the propylamine donor required for the synthesis of the polyamines spermine and spermidine from the diamine putrescine.</text>
</comment>
<dbReference type="Gene3D" id="3.60.90.10">
    <property type="entry name" value="S-adenosylmethionine decarboxylase"/>
    <property type="match status" value="1"/>
</dbReference>
<dbReference type="GO" id="GO:0005829">
    <property type="term" value="C:cytosol"/>
    <property type="evidence" value="ECO:0007669"/>
    <property type="project" value="TreeGrafter"/>
</dbReference>
<keyword evidence="5 10" id="KW-0620">Polyamine biosynthesis</keyword>
<comment type="catalytic activity">
    <reaction evidence="10">
        <text>S-adenosyl-L-methionine + H(+) = S-adenosyl 3-(methylsulfanyl)propylamine + CO2</text>
        <dbReference type="Rhea" id="RHEA:15981"/>
        <dbReference type="ChEBI" id="CHEBI:15378"/>
        <dbReference type="ChEBI" id="CHEBI:16526"/>
        <dbReference type="ChEBI" id="CHEBI:57443"/>
        <dbReference type="ChEBI" id="CHEBI:59789"/>
        <dbReference type="EC" id="4.1.1.50"/>
    </reaction>
</comment>
<keyword evidence="4 10" id="KW-0745">Spermidine biosynthesis</keyword>
<dbReference type="EMBL" id="CP058649">
    <property type="protein sequence ID" value="QUI23177.1"/>
    <property type="molecule type" value="Genomic_DNA"/>
</dbReference>
<keyword evidence="9 10" id="KW-0670">Pyruvate</keyword>
<dbReference type="SUPFAM" id="SSF56276">
    <property type="entry name" value="S-adenosylmethionine decarboxylase"/>
    <property type="match status" value="1"/>
</dbReference>
<evidence type="ECO:0000256" key="4">
    <source>
        <dbReference type="ARBA" id="ARBA00023066"/>
    </source>
</evidence>
<dbReference type="UniPathway" id="UPA00331">
    <property type="reaction ID" value="UER00451"/>
</dbReference>
<evidence type="ECO:0000256" key="10">
    <source>
        <dbReference type="HAMAP-Rule" id="MF_00465"/>
    </source>
</evidence>
<dbReference type="PIRSF" id="PIRSF001356">
    <property type="entry name" value="SAM_decarboxylas"/>
    <property type="match status" value="1"/>
</dbReference>
<comment type="cofactor">
    <cofactor evidence="10">
        <name>pyruvate</name>
        <dbReference type="ChEBI" id="CHEBI:15361"/>
    </cofactor>
    <text evidence="10">Binds 1 pyruvoyl group covalently per subunit.</text>
</comment>
<gene>
    <name evidence="10 11" type="primary">speD</name>
    <name evidence="11" type="ORF">HZI73_13145</name>
</gene>
<comment type="subunit">
    <text evidence="10">Heterooctamer of four alpha and four beta chains arranged as a tetramer of alpha/beta heterodimers.</text>
</comment>
<dbReference type="PANTHER" id="PTHR33866">
    <property type="entry name" value="S-ADENOSYLMETHIONINE DECARBOXYLASE PROENZYME"/>
    <property type="match status" value="1"/>
</dbReference>
<dbReference type="InterPro" id="IPR003826">
    <property type="entry name" value="AdoMetDC_fam_prok"/>
</dbReference>
<evidence type="ECO:0000313" key="11">
    <source>
        <dbReference type="EMBL" id="QUI23177.1"/>
    </source>
</evidence>
<keyword evidence="3 10" id="KW-0068">Autocatalytic cleavage</keyword>
<feature type="active site" description="Proton donor; for catalytic activity" evidence="10">
    <location>
        <position position="141"/>
    </location>
</feature>
<keyword evidence="8 10" id="KW-0704">Schiff base</keyword>
<evidence type="ECO:0000256" key="7">
    <source>
        <dbReference type="ARBA" id="ARBA00023239"/>
    </source>
</evidence>
<evidence type="ECO:0000256" key="3">
    <source>
        <dbReference type="ARBA" id="ARBA00022813"/>
    </source>
</evidence>
<keyword evidence="1 10" id="KW-0949">S-adenosyl-L-methionine</keyword>
<proteinExistence type="inferred from homology"/>